<evidence type="ECO:0000313" key="4">
    <source>
        <dbReference type="Proteomes" id="UP000236370"/>
    </source>
</evidence>
<evidence type="ECO:0000256" key="2">
    <source>
        <dbReference type="SAM" id="SignalP"/>
    </source>
</evidence>
<reference evidence="3 4" key="1">
    <citation type="submission" date="2017-12" db="EMBL/GenBank/DDBJ databases">
        <title>High-resolution comparative analysis of great ape genomes.</title>
        <authorList>
            <person name="Pollen A."/>
            <person name="Hastie A."/>
            <person name="Hormozdiari F."/>
            <person name="Dougherty M."/>
            <person name="Liu R."/>
            <person name="Chaisson M."/>
            <person name="Hoppe E."/>
            <person name="Hill C."/>
            <person name="Pang A."/>
            <person name="Hillier L."/>
            <person name="Baker C."/>
            <person name="Armstrong J."/>
            <person name="Shendure J."/>
            <person name="Paten B."/>
            <person name="Wilson R."/>
            <person name="Chao H."/>
            <person name="Schneider V."/>
            <person name="Ventura M."/>
            <person name="Kronenberg Z."/>
            <person name="Murali S."/>
            <person name="Gordon D."/>
            <person name="Cantsilieris S."/>
            <person name="Munson K."/>
            <person name="Nelson B."/>
            <person name="Raja A."/>
            <person name="Underwood J."/>
            <person name="Diekhans M."/>
            <person name="Fiddes I."/>
            <person name="Haussler D."/>
            <person name="Eichler E."/>
        </authorList>
    </citation>
    <scope>NUCLEOTIDE SEQUENCE [LARGE SCALE GENOMIC DNA]</scope>
    <source>
        <strain evidence="3">Yerkes chimp pedigree #C0471</strain>
    </source>
</reference>
<feature type="region of interest" description="Disordered" evidence="1">
    <location>
        <begin position="28"/>
        <end position="61"/>
    </location>
</feature>
<proteinExistence type="predicted"/>
<dbReference type="Proteomes" id="UP000236370">
    <property type="component" value="Unassembled WGS sequence"/>
</dbReference>
<sequence length="61" mass="6736">MVELMFPLLLLLLPFLMYMAAPQIRSLPPNPSAARETKGISPIKDSKCVFPRTSPGKDPLP</sequence>
<comment type="caution">
    <text evidence="3">The sequence shown here is derived from an EMBL/GenBank/DDBJ whole genome shotgun (WGS) entry which is preliminary data.</text>
</comment>
<gene>
    <name evidence="3" type="ORF">CK820_G0002729</name>
</gene>
<organism evidence="3 4">
    <name type="scientific">Pan troglodytes</name>
    <name type="common">Chimpanzee</name>
    <dbReference type="NCBI Taxonomy" id="9598"/>
    <lineage>
        <taxon>Eukaryota</taxon>
        <taxon>Metazoa</taxon>
        <taxon>Chordata</taxon>
        <taxon>Craniata</taxon>
        <taxon>Vertebrata</taxon>
        <taxon>Euteleostomi</taxon>
        <taxon>Mammalia</taxon>
        <taxon>Eutheria</taxon>
        <taxon>Euarchontoglires</taxon>
        <taxon>Primates</taxon>
        <taxon>Haplorrhini</taxon>
        <taxon>Catarrhini</taxon>
        <taxon>Hominidae</taxon>
        <taxon>Pan</taxon>
    </lineage>
</organism>
<feature type="chain" id="PRO_5014443629" evidence="2">
    <location>
        <begin position="27"/>
        <end position="61"/>
    </location>
</feature>
<dbReference type="EMBL" id="NBAG03000214">
    <property type="protein sequence ID" value="PNI83928.1"/>
    <property type="molecule type" value="Genomic_DNA"/>
</dbReference>
<protein>
    <submittedName>
        <fullName evidence="3">RDH11 isoform 5</fullName>
    </submittedName>
</protein>
<keyword evidence="2" id="KW-0732">Signal</keyword>
<feature type="signal peptide" evidence="2">
    <location>
        <begin position="1"/>
        <end position="26"/>
    </location>
</feature>
<accession>A0A2J8PIR7</accession>
<evidence type="ECO:0000313" key="3">
    <source>
        <dbReference type="EMBL" id="PNI83928.1"/>
    </source>
</evidence>
<evidence type="ECO:0000256" key="1">
    <source>
        <dbReference type="SAM" id="MobiDB-lite"/>
    </source>
</evidence>
<dbReference type="AlphaFoldDB" id="A0A2J8PIR7"/>
<name>A0A2J8PIR7_PANTR</name>